<reference evidence="3" key="1">
    <citation type="submission" date="2015-03" db="EMBL/GenBank/DDBJ databases">
        <title>Draft genome sequence of a novel methanotroph (Sn10-6) isolated from flooded ricefield rhizosphere in India.</title>
        <authorList>
            <person name="Pandit P.S."/>
            <person name="Pore S.D."/>
            <person name="Arora P."/>
            <person name="Kapse N.G."/>
            <person name="Dhakephalkar P.K."/>
            <person name="Rahalkar M.C."/>
        </authorList>
    </citation>
    <scope>NUCLEOTIDE SEQUENCE [LARGE SCALE GENOMIC DNA]</scope>
    <source>
        <strain evidence="3">Sn10-6</strain>
    </source>
</reference>
<dbReference type="Proteomes" id="UP000033684">
    <property type="component" value="Unassembled WGS sequence"/>
</dbReference>
<dbReference type="OrthoDB" id="193535at2"/>
<evidence type="ECO:0008006" key="4">
    <source>
        <dbReference type="Google" id="ProtNLM"/>
    </source>
</evidence>
<sequence>MNKCITIFLLTFSAFLAEAQTLSVPEAIQPPLAQHSALSLHAQGEQLYQCTVAAGVYAWEFVKPEAKLYRQQQLIGTHSQGPSWRDNTGGYVKAKLLAEMADPKAVSIPWLLLKVVKQQGHGLLSTTSYINRVNTVGGLKPITGCDSNHLGLVKGVSYSADYIFYQPNHD</sequence>
<dbReference type="InterPro" id="IPR021851">
    <property type="entry name" value="DUF3455"/>
</dbReference>
<dbReference type="EMBL" id="LAJX01000035">
    <property type="protein sequence ID" value="KJV07476.1"/>
    <property type="molecule type" value="Genomic_DNA"/>
</dbReference>
<comment type="caution">
    <text evidence="2">The sequence shown here is derived from an EMBL/GenBank/DDBJ whole genome shotgun (WGS) entry which is preliminary data.</text>
</comment>
<dbReference type="PANTHER" id="PTHR35567:SF1">
    <property type="entry name" value="CONSERVED FUNGAL PROTEIN (AFU_ORTHOLOGUE AFUA_1G14230)"/>
    <property type="match status" value="1"/>
</dbReference>
<protein>
    <recommendedName>
        <fullName evidence="4">DUF3455 domain-containing protein</fullName>
    </recommendedName>
</protein>
<evidence type="ECO:0000256" key="1">
    <source>
        <dbReference type="SAM" id="SignalP"/>
    </source>
</evidence>
<keyword evidence="3" id="KW-1185">Reference proteome</keyword>
<reference evidence="2 3" key="2">
    <citation type="journal article" date="2016" name="Microb. Ecol.">
        <title>Genome Characteristics of a Novel Type I Methanotroph (Sn10-6) Isolated from a Flooded Indian Rice Field.</title>
        <authorList>
            <person name="Rahalkar M.C."/>
            <person name="Pandit P.S."/>
            <person name="Dhakephalkar P.K."/>
            <person name="Pore S."/>
            <person name="Arora P."/>
            <person name="Kapse N."/>
        </authorList>
    </citation>
    <scope>NUCLEOTIDE SEQUENCE [LARGE SCALE GENOMIC DNA]</scope>
    <source>
        <strain evidence="2 3">Sn10-6</strain>
    </source>
</reference>
<accession>A0A0F3IL82</accession>
<gene>
    <name evidence="2" type="ORF">VZ94_04510</name>
</gene>
<dbReference type="AlphaFoldDB" id="A0A0F3IL82"/>
<evidence type="ECO:0000313" key="2">
    <source>
        <dbReference type="EMBL" id="KJV07476.1"/>
    </source>
</evidence>
<feature type="signal peptide" evidence="1">
    <location>
        <begin position="1"/>
        <end position="19"/>
    </location>
</feature>
<dbReference type="RefSeq" id="WP_045778323.1">
    <property type="nucleotide sequence ID" value="NZ_LAJX01000035.1"/>
</dbReference>
<name>A0A0F3IL82_9GAMM</name>
<proteinExistence type="predicted"/>
<dbReference type="Pfam" id="PF11937">
    <property type="entry name" value="DUF3455"/>
    <property type="match status" value="1"/>
</dbReference>
<organism evidence="2 3">
    <name type="scientific">Methylocucumis oryzae</name>
    <dbReference type="NCBI Taxonomy" id="1632867"/>
    <lineage>
        <taxon>Bacteria</taxon>
        <taxon>Pseudomonadati</taxon>
        <taxon>Pseudomonadota</taxon>
        <taxon>Gammaproteobacteria</taxon>
        <taxon>Methylococcales</taxon>
        <taxon>Methylococcaceae</taxon>
        <taxon>Methylocucumis</taxon>
    </lineage>
</organism>
<keyword evidence="1" id="KW-0732">Signal</keyword>
<evidence type="ECO:0000313" key="3">
    <source>
        <dbReference type="Proteomes" id="UP000033684"/>
    </source>
</evidence>
<dbReference type="PANTHER" id="PTHR35567">
    <property type="entry name" value="MALATE DEHYDROGENASE (AFU_ORTHOLOGUE AFUA_2G13800)"/>
    <property type="match status" value="1"/>
</dbReference>
<feature type="chain" id="PRO_5002462398" description="DUF3455 domain-containing protein" evidence="1">
    <location>
        <begin position="20"/>
        <end position="170"/>
    </location>
</feature>